<organism evidence="1">
    <name type="scientific">uncultured marine thaumarchaeote KM3_78_D03</name>
    <dbReference type="NCBI Taxonomy" id="1456290"/>
    <lineage>
        <taxon>Archaea</taxon>
        <taxon>Nitrososphaerota</taxon>
        <taxon>environmental samples</taxon>
    </lineage>
</organism>
<proteinExistence type="predicted"/>
<protein>
    <submittedName>
        <fullName evidence="1">Uncharacterized protein</fullName>
    </submittedName>
</protein>
<reference evidence="1" key="1">
    <citation type="journal article" date="2014" name="Genome Biol. Evol.">
        <title>Pangenome evidence for extensive interdomain horizontal transfer affecting lineage core and shell genes in uncultured planktonic thaumarchaeota and euryarchaeota.</title>
        <authorList>
            <person name="Deschamps P."/>
            <person name="Zivanovic Y."/>
            <person name="Moreira D."/>
            <person name="Rodriguez-Valera F."/>
            <person name="Lopez-Garcia P."/>
        </authorList>
    </citation>
    <scope>NUCLEOTIDE SEQUENCE</scope>
</reference>
<dbReference type="AlphaFoldDB" id="A0A075HMI5"/>
<dbReference type="EMBL" id="KF901087">
    <property type="protein sequence ID" value="AIF17631.1"/>
    <property type="molecule type" value="Genomic_DNA"/>
</dbReference>
<evidence type="ECO:0000313" key="1">
    <source>
        <dbReference type="EMBL" id="AIF17631.1"/>
    </source>
</evidence>
<sequence length="142" mass="16168">MAKIRIKQGSNEIEIDSRDFYIDNDSVADVVETLKQLLQERPQTDVMSSLDDAEFHEPEFSSPSTIAVDDIKHRLRILAKDSFFDQPKTVGETVAQMSEYGWSASPFDVSVALTKMAFNKEFLKNTIDERNQYVSKEALLTN</sequence>
<name>A0A075HMI5_9ARCH</name>
<accession>A0A075HMI5</accession>